<dbReference type="NCBIfam" id="TIGR00254">
    <property type="entry name" value="GGDEF"/>
    <property type="match status" value="1"/>
</dbReference>
<dbReference type="Gene3D" id="3.30.450.40">
    <property type="match status" value="1"/>
</dbReference>
<evidence type="ECO:0000313" key="2">
    <source>
        <dbReference type="Proteomes" id="UP000298218"/>
    </source>
</evidence>
<dbReference type="SMART" id="SM00065">
    <property type="entry name" value="GAF"/>
    <property type="match status" value="1"/>
</dbReference>
<dbReference type="PROSITE" id="PS50887">
    <property type="entry name" value="GGDEF"/>
    <property type="match status" value="1"/>
</dbReference>
<dbReference type="SMART" id="SM00052">
    <property type="entry name" value="EAL"/>
    <property type="match status" value="1"/>
</dbReference>
<dbReference type="SUPFAM" id="SSF141868">
    <property type="entry name" value="EAL domain-like"/>
    <property type="match status" value="1"/>
</dbReference>
<dbReference type="Gene3D" id="3.30.70.270">
    <property type="match status" value="1"/>
</dbReference>
<dbReference type="AlphaFoldDB" id="A0A4Y8KRQ9"/>
<dbReference type="InterPro" id="IPR029016">
    <property type="entry name" value="GAF-like_dom_sf"/>
</dbReference>
<dbReference type="EMBL" id="SOHQ01000008">
    <property type="protein sequence ID" value="TFD81373.1"/>
    <property type="molecule type" value="Genomic_DNA"/>
</dbReference>
<sequence length="872" mass="93893">MFEMGATAATGSAPSVLLQLLSTFANPAAAYRRLPRIVPKFTTTSTMEVVEVEKSRAVVRYRLRDGYEHSRLDCQYASGLLAAVPTLFGFGRARIEHRECQSDGFPACTYEMTWSKRERWWSSRKPALSTQQSFGALLHRVKEVQHAAANLVSSEDLDEMLTRIVDHADSAVLAPAHLVVIQPDHGRPIVRSHGLDPEEAERTAEQILSGDDLGERSVVVPIESARRRHGYAAALFSPGHQAMDGEKELFEAYAGHAAAALDLFTALDGSNREARRSSALLGLAHELAVVDSVQQVSEAIATAVPKIVGCDLSAVLMWDQHLGVLKTVATSQFGEKERSLLLQNPLRASETPEITEILANHRSVLLSIDAVSPPLAMLLGAIGVPSVIAVPLLAGDKLMGIAVAGWCTPVPLERECGLLARIEGVSQQGAKALENARLLATVRHQALHDSLTGLPNRVLFTGALETALAESGPESTTAVLFCDLDNFKRVNDKLGHGTGDELLRQIAERLRVEISEGGTIGRLSGDEFAMVFREVPGEAWAVDQAKRIVECLNVPFRVAGQGLRITASVGVALHGGTNGRGEQLLVAADTAMYAAKRLGRNQVSVSNEISATGPSPLQHEELALALERNEMRLHFQPIVDMSVTDTGDVVGVEALIRWAHPRLGLLAPGAFLPLAEETGLIAELDLWSLGVACEALANWPDNGRRPVHVAVNLSSATLVDERLLPTVRAAVHRSQLSPDRLILEVIESRALIDVPGTIEQLTQLRQFGVRISLDDFGTGFSTLAWLKALPVDQIKIDRSFIMDLPDAASVALVQALLALAQKLKIGVIAEGVETIEQLHVLREAGCCYAQGYLLGRPAPALEAGAPDPAILA</sequence>
<name>A0A4Y8KRQ9_9MICO</name>
<dbReference type="Proteomes" id="UP000298218">
    <property type="component" value="Unassembled WGS sequence"/>
</dbReference>
<dbReference type="InterPro" id="IPR029787">
    <property type="entry name" value="Nucleotide_cyclase"/>
</dbReference>
<comment type="caution">
    <text evidence="1">The sequence shown here is derived from an EMBL/GenBank/DDBJ whole genome shotgun (WGS) entry which is preliminary data.</text>
</comment>
<accession>A0A4Y8KRQ9</accession>
<dbReference type="SUPFAM" id="SSF55781">
    <property type="entry name" value="GAF domain-like"/>
    <property type="match status" value="1"/>
</dbReference>
<dbReference type="Pfam" id="PF00563">
    <property type="entry name" value="EAL"/>
    <property type="match status" value="1"/>
</dbReference>
<dbReference type="SMART" id="SM00267">
    <property type="entry name" value="GGDEF"/>
    <property type="match status" value="1"/>
</dbReference>
<reference evidence="1 2" key="1">
    <citation type="submission" date="2019-03" db="EMBL/GenBank/DDBJ databases">
        <title>Genomics of glacier-inhabiting Cryobacterium strains.</title>
        <authorList>
            <person name="Liu Q."/>
            <person name="Xin Y.-H."/>
        </authorList>
    </citation>
    <scope>NUCLEOTIDE SEQUENCE [LARGE SCALE GENOMIC DNA]</scope>
    <source>
        <strain evidence="1 2">CGMCC 1.4292</strain>
    </source>
</reference>
<dbReference type="InterPro" id="IPR000160">
    <property type="entry name" value="GGDEF_dom"/>
</dbReference>
<dbReference type="Pfam" id="PF01590">
    <property type="entry name" value="GAF"/>
    <property type="match status" value="1"/>
</dbReference>
<dbReference type="PANTHER" id="PTHR44757:SF2">
    <property type="entry name" value="BIOFILM ARCHITECTURE MAINTENANCE PROTEIN MBAA"/>
    <property type="match status" value="1"/>
</dbReference>
<evidence type="ECO:0000313" key="1">
    <source>
        <dbReference type="EMBL" id="TFD81373.1"/>
    </source>
</evidence>
<dbReference type="InterPro" id="IPR003018">
    <property type="entry name" value="GAF"/>
</dbReference>
<dbReference type="InterPro" id="IPR052155">
    <property type="entry name" value="Biofilm_reg_signaling"/>
</dbReference>
<dbReference type="Pfam" id="PF00990">
    <property type="entry name" value="GGDEF"/>
    <property type="match status" value="1"/>
</dbReference>
<dbReference type="RefSeq" id="WP_134172440.1">
    <property type="nucleotide sequence ID" value="NZ_SODI01000001.1"/>
</dbReference>
<dbReference type="SUPFAM" id="SSF55073">
    <property type="entry name" value="Nucleotide cyclase"/>
    <property type="match status" value="1"/>
</dbReference>
<dbReference type="InterPro" id="IPR043128">
    <property type="entry name" value="Rev_trsase/Diguanyl_cyclase"/>
</dbReference>
<dbReference type="InterPro" id="IPR001633">
    <property type="entry name" value="EAL_dom"/>
</dbReference>
<dbReference type="CDD" id="cd01948">
    <property type="entry name" value="EAL"/>
    <property type="match status" value="1"/>
</dbReference>
<dbReference type="CDD" id="cd01949">
    <property type="entry name" value="GGDEF"/>
    <property type="match status" value="1"/>
</dbReference>
<protein>
    <submittedName>
        <fullName evidence="1">Sensor domain-containing phosphodiesterase</fullName>
    </submittedName>
</protein>
<dbReference type="PROSITE" id="PS50883">
    <property type="entry name" value="EAL"/>
    <property type="match status" value="1"/>
</dbReference>
<proteinExistence type="predicted"/>
<keyword evidence="2" id="KW-1185">Reference proteome</keyword>
<dbReference type="Gene3D" id="3.20.20.450">
    <property type="entry name" value="EAL domain"/>
    <property type="match status" value="1"/>
</dbReference>
<dbReference type="InterPro" id="IPR035919">
    <property type="entry name" value="EAL_sf"/>
</dbReference>
<gene>
    <name evidence="1" type="ORF">E3T53_02595</name>
</gene>
<organism evidence="1 2">
    <name type="scientific">Cryobacterium psychrophilum</name>
    <dbReference type="NCBI Taxonomy" id="41988"/>
    <lineage>
        <taxon>Bacteria</taxon>
        <taxon>Bacillati</taxon>
        <taxon>Actinomycetota</taxon>
        <taxon>Actinomycetes</taxon>
        <taxon>Micrococcales</taxon>
        <taxon>Microbacteriaceae</taxon>
        <taxon>Cryobacterium</taxon>
    </lineage>
</organism>
<dbReference type="PANTHER" id="PTHR44757">
    <property type="entry name" value="DIGUANYLATE CYCLASE DGCP"/>
    <property type="match status" value="1"/>
</dbReference>
<dbReference type="OrthoDB" id="23692at2"/>